<keyword evidence="1" id="KW-0472">Membrane</keyword>
<sequence>MMISALLAIVYVMRLNVDYSTEFDKDLEQSYVLIFSFEENHIFFRILPLLPLIIIIIAIYAVIFFTSVRIIKLTRNAGASEKTRQLQKQLTTVMLLQALLPFFFDILPLVSLFIFALIQISIDDYASIVAILFNWEPCAHPFIALYFVKPFRKRIHRFFTAVIYRHVKCSKHLHSNVTATKVTPFTSST</sequence>
<feature type="transmembrane region" description="Helical" evidence="1">
    <location>
        <begin position="125"/>
        <end position="148"/>
    </location>
</feature>
<name>A0A0M3IRP8_ASCLU</name>
<dbReference type="Gene3D" id="1.20.1070.10">
    <property type="entry name" value="Rhodopsin 7-helix transmembrane proteins"/>
    <property type="match status" value="1"/>
</dbReference>
<dbReference type="WBParaSite" id="ALUE_0002142601-mRNA-1">
    <property type="protein sequence ID" value="ALUE_0002142601-mRNA-1"/>
    <property type="gene ID" value="ALUE_0002142601"/>
</dbReference>
<protein>
    <submittedName>
        <fullName evidence="3">G_PROTEIN_RECEP_F1_2 domain-containing protein</fullName>
    </submittedName>
</protein>
<dbReference type="SUPFAM" id="SSF81321">
    <property type="entry name" value="Family A G protein-coupled receptor-like"/>
    <property type="match status" value="1"/>
</dbReference>
<evidence type="ECO:0000313" key="3">
    <source>
        <dbReference type="WBParaSite" id="ALUE_0002142601-mRNA-1"/>
    </source>
</evidence>
<evidence type="ECO:0000256" key="1">
    <source>
        <dbReference type="SAM" id="Phobius"/>
    </source>
</evidence>
<keyword evidence="1" id="KW-0812">Transmembrane</keyword>
<feature type="transmembrane region" description="Helical" evidence="1">
    <location>
        <begin position="92"/>
        <end position="119"/>
    </location>
</feature>
<dbReference type="Pfam" id="PF10326">
    <property type="entry name" value="7TM_GPCR_Str"/>
    <property type="match status" value="1"/>
</dbReference>
<reference evidence="3" key="1">
    <citation type="submission" date="2017-02" db="UniProtKB">
        <authorList>
            <consortium name="WormBaseParasite"/>
        </authorList>
    </citation>
    <scope>IDENTIFICATION</scope>
</reference>
<dbReference type="PANTHER" id="PTHR22943">
    <property type="entry name" value="7-TRANSMEMBRANE DOMAIN RECEPTOR C.ELEGANS"/>
    <property type="match status" value="1"/>
</dbReference>
<organism evidence="2 3">
    <name type="scientific">Ascaris lumbricoides</name>
    <name type="common">Giant roundworm</name>
    <dbReference type="NCBI Taxonomy" id="6252"/>
    <lineage>
        <taxon>Eukaryota</taxon>
        <taxon>Metazoa</taxon>
        <taxon>Ecdysozoa</taxon>
        <taxon>Nematoda</taxon>
        <taxon>Chromadorea</taxon>
        <taxon>Rhabditida</taxon>
        <taxon>Spirurina</taxon>
        <taxon>Ascaridomorpha</taxon>
        <taxon>Ascaridoidea</taxon>
        <taxon>Ascarididae</taxon>
        <taxon>Ascaris</taxon>
    </lineage>
</organism>
<evidence type="ECO:0000313" key="2">
    <source>
        <dbReference type="Proteomes" id="UP000036681"/>
    </source>
</evidence>
<dbReference type="PANTHER" id="PTHR22943:SF248">
    <property type="entry name" value="SEVEN TM RECEPTOR"/>
    <property type="match status" value="1"/>
</dbReference>
<dbReference type="AlphaFoldDB" id="A0A0M3IRP8"/>
<accession>A0A0M3IRP8</accession>
<feature type="transmembrane region" description="Helical" evidence="1">
    <location>
        <begin position="42"/>
        <end position="71"/>
    </location>
</feature>
<keyword evidence="1" id="KW-1133">Transmembrane helix</keyword>
<dbReference type="Proteomes" id="UP000036681">
    <property type="component" value="Unplaced"/>
</dbReference>
<dbReference type="InterPro" id="IPR019428">
    <property type="entry name" value="7TM_GPCR_serpentine_rcpt_Str"/>
</dbReference>
<proteinExistence type="predicted"/>
<keyword evidence="2" id="KW-1185">Reference proteome</keyword>